<dbReference type="Proteomes" id="UP000078200">
    <property type="component" value="Unassembled WGS sequence"/>
</dbReference>
<evidence type="ECO:0000256" key="3">
    <source>
        <dbReference type="ARBA" id="ARBA00023242"/>
    </source>
</evidence>
<comment type="similarity">
    <text evidence="2">Belongs to the SNU66/SART1 family.</text>
</comment>
<dbReference type="GO" id="GO:0000481">
    <property type="term" value="P:maturation of 5S rRNA"/>
    <property type="evidence" value="ECO:0007669"/>
    <property type="project" value="TreeGrafter"/>
</dbReference>
<evidence type="ECO:0000313" key="4">
    <source>
        <dbReference type="EnsemblMetazoa" id="GAUT045821-PA"/>
    </source>
</evidence>
<dbReference type="GO" id="GO:0046540">
    <property type="term" value="C:U4/U6 x U5 tri-snRNP complex"/>
    <property type="evidence" value="ECO:0007669"/>
    <property type="project" value="TreeGrafter"/>
</dbReference>
<accession>A0A1A9VS64</accession>
<dbReference type="AlphaFoldDB" id="A0A1A9VS64"/>
<dbReference type="EnsemblMetazoa" id="GAUT045821-RA">
    <property type="protein sequence ID" value="GAUT045821-PA"/>
    <property type="gene ID" value="GAUT045821"/>
</dbReference>
<organism evidence="4 5">
    <name type="scientific">Glossina austeni</name>
    <name type="common">Savannah tsetse fly</name>
    <dbReference type="NCBI Taxonomy" id="7395"/>
    <lineage>
        <taxon>Eukaryota</taxon>
        <taxon>Metazoa</taxon>
        <taxon>Ecdysozoa</taxon>
        <taxon>Arthropoda</taxon>
        <taxon>Hexapoda</taxon>
        <taxon>Insecta</taxon>
        <taxon>Pterygota</taxon>
        <taxon>Neoptera</taxon>
        <taxon>Endopterygota</taxon>
        <taxon>Diptera</taxon>
        <taxon>Brachycera</taxon>
        <taxon>Muscomorpha</taxon>
        <taxon>Hippoboscoidea</taxon>
        <taxon>Glossinidae</taxon>
        <taxon>Glossina</taxon>
    </lineage>
</organism>
<proteinExistence type="inferred from homology"/>
<evidence type="ECO:0000256" key="1">
    <source>
        <dbReference type="ARBA" id="ARBA00004123"/>
    </source>
</evidence>
<keyword evidence="3" id="KW-0539">Nucleus</keyword>
<name>A0A1A9VS64_GLOAU</name>
<reference evidence="4" key="1">
    <citation type="submission" date="2020-05" db="UniProtKB">
        <authorList>
            <consortium name="EnsemblMetazoa"/>
        </authorList>
    </citation>
    <scope>IDENTIFICATION</scope>
    <source>
        <strain evidence="4">TTRI</strain>
    </source>
</reference>
<dbReference type="Pfam" id="PF03343">
    <property type="entry name" value="SART-1"/>
    <property type="match status" value="1"/>
</dbReference>
<dbReference type="PANTHER" id="PTHR14152">
    <property type="entry name" value="SQUAMOUS CELL CARCINOMA ANTIGEN RECOGNISED BY CYTOTOXIC T LYMPHOCYTES"/>
    <property type="match status" value="1"/>
</dbReference>
<evidence type="ECO:0000256" key="2">
    <source>
        <dbReference type="ARBA" id="ARBA00006076"/>
    </source>
</evidence>
<dbReference type="STRING" id="7395.A0A1A9VS64"/>
<dbReference type="GO" id="GO:0045292">
    <property type="term" value="P:mRNA cis splicing, via spliceosome"/>
    <property type="evidence" value="ECO:0007669"/>
    <property type="project" value="TreeGrafter"/>
</dbReference>
<dbReference type="PANTHER" id="PTHR14152:SF5">
    <property type="entry name" value="U4_U6.U5 TRI-SNRNP-ASSOCIATED PROTEIN 1"/>
    <property type="match status" value="1"/>
</dbReference>
<dbReference type="InterPro" id="IPR005011">
    <property type="entry name" value="SNU66/SART1"/>
</dbReference>
<dbReference type="VEuPathDB" id="VectorBase:GAUT045821"/>
<evidence type="ECO:0000313" key="5">
    <source>
        <dbReference type="Proteomes" id="UP000078200"/>
    </source>
</evidence>
<keyword evidence="5" id="KW-1185">Reference proteome</keyword>
<protein>
    <submittedName>
        <fullName evidence="4">Uncharacterized protein</fullName>
    </submittedName>
</protein>
<sequence>MAHLQAKNYSIKDKGDDEKFGRRDRFYTGPIVDFRNKDKFKPNIKLEYIDDNGRILSLKETFRYLSHKFHGKGPGKNKIEKCLKKMEQEGQKQKETKTAFVVLSGGKQTAAAAAADTSISKFK</sequence>
<comment type="subcellular location">
    <subcellularLocation>
        <location evidence="1">Nucleus</location>
    </subcellularLocation>
</comment>